<gene>
    <name evidence="11" type="primary">yfiH</name>
    <name evidence="11" type="ORF">ALP8811_00695</name>
</gene>
<dbReference type="RefSeq" id="WP_108855776.1">
    <property type="nucleotide sequence ID" value="NZ_OMOI01000001.1"/>
</dbReference>
<dbReference type="CDD" id="cd16833">
    <property type="entry name" value="YfiH"/>
    <property type="match status" value="1"/>
</dbReference>
<dbReference type="EMBL" id="OMOI01000001">
    <property type="protein sequence ID" value="SPF75702.1"/>
    <property type="molecule type" value="Genomic_DNA"/>
</dbReference>
<evidence type="ECO:0000256" key="1">
    <source>
        <dbReference type="ARBA" id="ARBA00000553"/>
    </source>
</evidence>
<evidence type="ECO:0000256" key="6">
    <source>
        <dbReference type="ARBA" id="ARBA00022833"/>
    </source>
</evidence>
<dbReference type="InterPro" id="IPR011324">
    <property type="entry name" value="Cytotoxic_necrot_fac-like_cat"/>
</dbReference>
<evidence type="ECO:0000256" key="10">
    <source>
        <dbReference type="RuleBase" id="RU361274"/>
    </source>
</evidence>
<keyword evidence="6" id="KW-0862">Zinc</keyword>
<evidence type="ECO:0000313" key="12">
    <source>
        <dbReference type="Proteomes" id="UP000244911"/>
    </source>
</evidence>
<dbReference type="SUPFAM" id="SSF64438">
    <property type="entry name" value="CNF1/YfiH-like putative cysteine hydrolases"/>
    <property type="match status" value="1"/>
</dbReference>
<dbReference type="GO" id="GO:0005507">
    <property type="term" value="F:copper ion binding"/>
    <property type="evidence" value="ECO:0007669"/>
    <property type="project" value="TreeGrafter"/>
</dbReference>
<evidence type="ECO:0000256" key="5">
    <source>
        <dbReference type="ARBA" id="ARBA00022801"/>
    </source>
</evidence>
<dbReference type="GO" id="GO:0016787">
    <property type="term" value="F:hydrolase activity"/>
    <property type="evidence" value="ECO:0007669"/>
    <property type="project" value="UniProtKB-KW"/>
</dbReference>
<sequence length="252" mass="26769">MALEILTSDALGQTRHGFFTRKGGASSGVYAGLNCGSGSKDQAELVQINKDRVAQALDVAPSHLCGVYQVHSPDVVIADGPIIGDKPHADAVVTATPGLALSILTADCQPVLFSDPEAKVIGAAHAGWKGAIGGVLEATLEAMESLGATRANITAVIGPTISLGAYEVGPEFREEFTGHDSSYDRFFTDGKGDRAMFDLPSFGLHRLEAAGVGRAEWTGHCTYSDPDRFYSYRRTCHRSEPDYGRLISAIRL</sequence>
<keyword evidence="5" id="KW-0378">Hydrolase</keyword>
<accession>A0A2R8AI14</accession>
<dbReference type="Pfam" id="PF02578">
    <property type="entry name" value="Cu-oxidase_4"/>
    <property type="match status" value="1"/>
</dbReference>
<comment type="catalytic activity">
    <reaction evidence="1">
        <text>inosine + phosphate = alpha-D-ribose 1-phosphate + hypoxanthine</text>
        <dbReference type="Rhea" id="RHEA:27646"/>
        <dbReference type="ChEBI" id="CHEBI:17368"/>
        <dbReference type="ChEBI" id="CHEBI:17596"/>
        <dbReference type="ChEBI" id="CHEBI:43474"/>
        <dbReference type="ChEBI" id="CHEBI:57720"/>
        <dbReference type="EC" id="2.4.2.1"/>
    </reaction>
    <physiologicalReaction direction="left-to-right" evidence="1">
        <dbReference type="Rhea" id="RHEA:27647"/>
    </physiologicalReaction>
</comment>
<dbReference type="OrthoDB" id="4279at2"/>
<keyword evidence="4" id="KW-0479">Metal-binding</keyword>
<dbReference type="PANTHER" id="PTHR30616">
    <property type="entry name" value="UNCHARACTERIZED PROTEIN YFIH"/>
    <property type="match status" value="1"/>
</dbReference>
<organism evidence="11 12">
    <name type="scientific">Aliiroseovarius pelagivivens</name>
    <dbReference type="NCBI Taxonomy" id="1639690"/>
    <lineage>
        <taxon>Bacteria</taxon>
        <taxon>Pseudomonadati</taxon>
        <taxon>Pseudomonadota</taxon>
        <taxon>Alphaproteobacteria</taxon>
        <taxon>Rhodobacterales</taxon>
        <taxon>Paracoccaceae</taxon>
        <taxon>Aliiroseovarius</taxon>
    </lineage>
</organism>
<dbReference type="PANTHER" id="PTHR30616:SF2">
    <property type="entry name" value="PURINE NUCLEOSIDE PHOSPHORYLASE LACC1"/>
    <property type="match status" value="1"/>
</dbReference>
<comment type="similarity">
    <text evidence="2 10">Belongs to the purine nucleoside phosphorylase YfiH/LACC1 family.</text>
</comment>
<dbReference type="Gene3D" id="3.60.140.10">
    <property type="entry name" value="CNF1/YfiH-like putative cysteine hydrolases"/>
    <property type="match status" value="1"/>
</dbReference>
<comment type="catalytic activity">
    <reaction evidence="9">
        <text>S-methyl-5'-thioadenosine + phosphate = 5-(methylsulfanyl)-alpha-D-ribose 1-phosphate + adenine</text>
        <dbReference type="Rhea" id="RHEA:11852"/>
        <dbReference type="ChEBI" id="CHEBI:16708"/>
        <dbReference type="ChEBI" id="CHEBI:17509"/>
        <dbReference type="ChEBI" id="CHEBI:43474"/>
        <dbReference type="ChEBI" id="CHEBI:58533"/>
        <dbReference type="EC" id="2.4.2.28"/>
    </reaction>
    <physiologicalReaction direction="left-to-right" evidence="9">
        <dbReference type="Rhea" id="RHEA:11853"/>
    </physiologicalReaction>
</comment>
<keyword evidence="3" id="KW-0808">Transferase</keyword>
<name>A0A2R8AI14_9RHOB</name>
<dbReference type="Proteomes" id="UP000244911">
    <property type="component" value="Unassembled WGS sequence"/>
</dbReference>
<dbReference type="InterPro" id="IPR003730">
    <property type="entry name" value="Cu_polyphenol_OxRdtase"/>
</dbReference>
<proteinExistence type="inferred from homology"/>
<evidence type="ECO:0000256" key="8">
    <source>
        <dbReference type="ARBA" id="ARBA00048968"/>
    </source>
</evidence>
<evidence type="ECO:0000256" key="9">
    <source>
        <dbReference type="ARBA" id="ARBA00049893"/>
    </source>
</evidence>
<evidence type="ECO:0000313" key="11">
    <source>
        <dbReference type="EMBL" id="SPF75702.1"/>
    </source>
</evidence>
<dbReference type="NCBIfam" id="TIGR00726">
    <property type="entry name" value="peptidoglycan editing factor PgeF"/>
    <property type="match status" value="1"/>
</dbReference>
<protein>
    <recommendedName>
        <fullName evidence="10">Purine nucleoside phosphorylase</fullName>
    </recommendedName>
</protein>
<evidence type="ECO:0000256" key="2">
    <source>
        <dbReference type="ARBA" id="ARBA00007353"/>
    </source>
</evidence>
<comment type="catalytic activity">
    <reaction evidence="7">
        <text>adenosine + H2O + H(+) = inosine + NH4(+)</text>
        <dbReference type="Rhea" id="RHEA:24408"/>
        <dbReference type="ChEBI" id="CHEBI:15377"/>
        <dbReference type="ChEBI" id="CHEBI:15378"/>
        <dbReference type="ChEBI" id="CHEBI:16335"/>
        <dbReference type="ChEBI" id="CHEBI:17596"/>
        <dbReference type="ChEBI" id="CHEBI:28938"/>
        <dbReference type="EC" id="3.5.4.4"/>
    </reaction>
    <physiologicalReaction direction="left-to-right" evidence="7">
        <dbReference type="Rhea" id="RHEA:24409"/>
    </physiologicalReaction>
</comment>
<evidence type="ECO:0000256" key="7">
    <source>
        <dbReference type="ARBA" id="ARBA00047989"/>
    </source>
</evidence>
<reference evidence="11 12" key="1">
    <citation type="submission" date="2018-03" db="EMBL/GenBank/DDBJ databases">
        <authorList>
            <person name="Keele B.F."/>
        </authorList>
    </citation>
    <scope>NUCLEOTIDE SEQUENCE [LARGE SCALE GENOMIC DNA]</scope>
    <source>
        <strain evidence="11 12">CECT 8811</strain>
    </source>
</reference>
<comment type="catalytic activity">
    <reaction evidence="8">
        <text>adenosine + phosphate = alpha-D-ribose 1-phosphate + adenine</text>
        <dbReference type="Rhea" id="RHEA:27642"/>
        <dbReference type="ChEBI" id="CHEBI:16335"/>
        <dbReference type="ChEBI" id="CHEBI:16708"/>
        <dbReference type="ChEBI" id="CHEBI:43474"/>
        <dbReference type="ChEBI" id="CHEBI:57720"/>
        <dbReference type="EC" id="2.4.2.1"/>
    </reaction>
    <physiologicalReaction direction="left-to-right" evidence="8">
        <dbReference type="Rhea" id="RHEA:27643"/>
    </physiologicalReaction>
</comment>
<dbReference type="AlphaFoldDB" id="A0A2R8AI14"/>
<evidence type="ECO:0000256" key="3">
    <source>
        <dbReference type="ARBA" id="ARBA00022679"/>
    </source>
</evidence>
<dbReference type="GO" id="GO:0017061">
    <property type="term" value="F:S-methyl-5-thioadenosine phosphorylase activity"/>
    <property type="evidence" value="ECO:0007669"/>
    <property type="project" value="UniProtKB-EC"/>
</dbReference>
<dbReference type="InterPro" id="IPR038371">
    <property type="entry name" value="Cu_polyphenol_OxRdtase_sf"/>
</dbReference>
<evidence type="ECO:0000256" key="4">
    <source>
        <dbReference type="ARBA" id="ARBA00022723"/>
    </source>
</evidence>
<keyword evidence="12" id="KW-1185">Reference proteome</keyword>